<reference evidence="1 2" key="1">
    <citation type="journal article" date="2024" name="Int. J. Syst. Evol. Microbiol.">
        <title>Clostridium omnivorum sp. nov., isolated from anoxic soil under the treatment of reductive soil disinfestation.</title>
        <authorList>
            <person name="Ueki A."/>
            <person name="Tonouchi A."/>
            <person name="Kaku N."/>
            <person name="Honma S."/>
            <person name="Ueki K."/>
        </authorList>
    </citation>
    <scope>NUCLEOTIDE SEQUENCE [LARGE SCALE GENOMIC DNA]</scope>
    <source>
        <strain evidence="1 2">E14</strain>
    </source>
</reference>
<evidence type="ECO:0000313" key="1">
    <source>
        <dbReference type="EMBL" id="GLC31955.1"/>
    </source>
</evidence>
<evidence type="ECO:0000313" key="2">
    <source>
        <dbReference type="Proteomes" id="UP001208567"/>
    </source>
</evidence>
<accession>A0ABQ5N9Q8</accession>
<dbReference type="EMBL" id="BRXR01000001">
    <property type="protein sequence ID" value="GLC31955.1"/>
    <property type="molecule type" value="Genomic_DNA"/>
</dbReference>
<protein>
    <recommendedName>
        <fullName evidence="3">Adenylylsulfate kinase</fullName>
    </recommendedName>
</protein>
<name>A0ABQ5N9Q8_9CLOT</name>
<gene>
    <name evidence="1" type="ORF">bsdE14_33650</name>
</gene>
<organism evidence="1 2">
    <name type="scientific">Clostridium omnivorum</name>
    <dbReference type="NCBI Taxonomy" id="1604902"/>
    <lineage>
        <taxon>Bacteria</taxon>
        <taxon>Bacillati</taxon>
        <taxon>Bacillota</taxon>
        <taxon>Clostridia</taxon>
        <taxon>Eubacteriales</taxon>
        <taxon>Clostridiaceae</taxon>
        <taxon>Clostridium</taxon>
    </lineage>
</organism>
<proteinExistence type="predicted"/>
<evidence type="ECO:0008006" key="3">
    <source>
        <dbReference type="Google" id="ProtNLM"/>
    </source>
</evidence>
<dbReference type="Proteomes" id="UP001208567">
    <property type="component" value="Unassembled WGS sequence"/>
</dbReference>
<dbReference type="SUPFAM" id="SSF52540">
    <property type="entry name" value="P-loop containing nucleoside triphosphate hydrolases"/>
    <property type="match status" value="1"/>
</dbReference>
<dbReference type="Gene3D" id="3.40.50.300">
    <property type="entry name" value="P-loop containing nucleotide triphosphate hydrolases"/>
    <property type="match status" value="1"/>
</dbReference>
<sequence length="314" mass="35210">MTFEKNNLDIQWTAPMITDFSAIKKGDMPGDKISINDDHVNKANVIFPELLKLLNPILKAQPSKKAVIAVHGGSGVGKSEIGSLIGYYLNDLGIGSYILSGDNYPHRIPKVNDAERMRVFRENGIKGLVIKDEFTKERNAKLQELQDQGSDSNPELCKELPWLSVYQEAGKKGLSNYLGTSNETDFNEVNHIIAEFKNGAESIMLKRMGREEKELWYDAVDFSNVTVLIIEWTHGNNDNLVGVDVPVLLNSTPQETLEHRRSRNRDGATDSPFTMMVLNIEQNLLCSQAHKAKIIVTKAGNVISYDDYLKLMNE</sequence>
<keyword evidence="2" id="KW-1185">Reference proteome</keyword>
<dbReference type="InterPro" id="IPR027417">
    <property type="entry name" value="P-loop_NTPase"/>
</dbReference>
<comment type="caution">
    <text evidence="1">The sequence shown here is derived from an EMBL/GenBank/DDBJ whole genome shotgun (WGS) entry which is preliminary data.</text>
</comment>
<dbReference type="RefSeq" id="WP_264851269.1">
    <property type="nucleotide sequence ID" value="NZ_BRXR01000001.1"/>
</dbReference>